<feature type="transmembrane region" description="Helical" evidence="1">
    <location>
        <begin position="97"/>
        <end position="113"/>
    </location>
</feature>
<accession>A0A1H3IDF4</accession>
<name>A0A1H3IDF4_9FIRM</name>
<feature type="transmembrane region" description="Helical" evidence="1">
    <location>
        <begin position="41"/>
        <end position="60"/>
    </location>
</feature>
<keyword evidence="1" id="KW-0812">Transmembrane</keyword>
<evidence type="ECO:0000313" key="3">
    <source>
        <dbReference type="Proteomes" id="UP000183918"/>
    </source>
</evidence>
<keyword evidence="3" id="KW-1185">Reference proteome</keyword>
<reference evidence="2 3" key="1">
    <citation type="submission" date="2016-10" db="EMBL/GenBank/DDBJ databases">
        <authorList>
            <person name="de Groot N.N."/>
        </authorList>
    </citation>
    <scope>NUCLEOTIDE SEQUENCE [LARGE SCALE GENOMIC DNA]</scope>
    <source>
        <strain evidence="2 3">DSM 14045</strain>
    </source>
</reference>
<keyword evidence="1" id="KW-1133">Transmembrane helix</keyword>
<protein>
    <recommendedName>
        <fullName evidence="4">Lipoprotein</fullName>
    </recommendedName>
</protein>
<keyword evidence="1" id="KW-0472">Membrane</keyword>
<sequence length="154" mass="16557">MKTWKLVSGILSIILFVVVALQSCAAGVANSLGDGKDAGGGAGILVAILMLAGGIVSIATRKSKGKGGNISLIVLFGIATFMAFIGATGIFKDLLIWGIWCFINTMMAIASLLRNKHQLSDNPDMNVDLFDAKRNENYYRTIDQNVRQDDDNNF</sequence>
<evidence type="ECO:0000313" key="2">
    <source>
        <dbReference type="EMBL" id="SDY25289.1"/>
    </source>
</evidence>
<dbReference type="PROSITE" id="PS51257">
    <property type="entry name" value="PROKAR_LIPOPROTEIN"/>
    <property type="match status" value="1"/>
</dbReference>
<dbReference type="Proteomes" id="UP000183918">
    <property type="component" value="Unassembled WGS sequence"/>
</dbReference>
<gene>
    <name evidence="2" type="ORF">SAMN02910414_01137</name>
</gene>
<dbReference type="AlphaFoldDB" id="A0A1H3IDF4"/>
<dbReference type="RefSeq" id="WP_074716947.1">
    <property type="nucleotide sequence ID" value="NZ_FNPG01000011.1"/>
</dbReference>
<dbReference type="EMBL" id="FNPG01000011">
    <property type="protein sequence ID" value="SDY25289.1"/>
    <property type="molecule type" value="Genomic_DNA"/>
</dbReference>
<evidence type="ECO:0008006" key="4">
    <source>
        <dbReference type="Google" id="ProtNLM"/>
    </source>
</evidence>
<organism evidence="2 3">
    <name type="scientific">Lachnobacterium bovis DSM 14045</name>
    <dbReference type="NCBI Taxonomy" id="1122142"/>
    <lineage>
        <taxon>Bacteria</taxon>
        <taxon>Bacillati</taxon>
        <taxon>Bacillota</taxon>
        <taxon>Clostridia</taxon>
        <taxon>Lachnospirales</taxon>
        <taxon>Lachnospiraceae</taxon>
        <taxon>Lachnobacterium</taxon>
    </lineage>
</organism>
<evidence type="ECO:0000256" key="1">
    <source>
        <dbReference type="SAM" id="Phobius"/>
    </source>
</evidence>
<proteinExistence type="predicted"/>
<feature type="transmembrane region" description="Helical" evidence="1">
    <location>
        <begin position="72"/>
        <end position="91"/>
    </location>
</feature>